<sequence length="109" mass="13060">MTNTDTRMKYEKLVKLLTKVKANHNRKNKYKLSHTTIQLIERRKNLLSKHPRKDNLKTITKLSKEISANIRKDRKTMRMQTLERHIAKTGRVKKALKELIEINKEWIPN</sequence>
<organism evidence="1 2">
    <name type="scientific">Parnassius apollo</name>
    <name type="common">Apollo butterfly</name>
    <name type="synonym">Papilio apollo</name>
    <dbReference type="NCBI Taxonomy" id="110799"/>
    <lineage>
        <taxon>Eukaryota</taxon>
        <taxon>Metazoa</taxon>
        <taxon>Ecdysozoa</taxon>
        <taxon>Arthropoda</taxon>
        <taxon>Hexapoda</taxon>
        <taxon>Insecta</taxon>
        <taxon>Pterygota</taxon>
        <taxon>Neoptera</taxon>
        <taxon>Endopterygota</taxon>
        <taxon>Lepidoptera</taxon>
        <taxon>Glossata</taxon>
        <taxon>Ditrysia</taxon>
        <taxon>Papilionoidea</taxon>
        <taxon>Papilionidae</taxon>
        <taxon>Parnassiinae</taxon>
        <taxon>Parnassini</taxon>
        <taxon>Parnassius</taxon>
        <taxon>Parnassius</taxon>
    </lineage>
</organism>
<comment type="caution">
    <text evidence="1">The sequence shown here is derived from an EMBL/GenBank/DDBJ whole genome shotgun (WGS) entry which is preliminary data.</text>
</comment>
<reference evidence="1" key="1">
    <citation type="submission" date="2021-04" db="EMBL/GenBank/DDBJ databases">
        <authorList>
            <person name="Tunstrom K."/>
        </authorList>
    </citation>
    <scope>NUCLEOTIDE SEQUENCE</scope>
</reference>
<keyword evidence="2" id="KW-1185">Reference proteome</keyword>
<dbReference type="EMBL" id="CAJQZP010000058">
    <property type="protein sequence ID" value="CAG4935287.1"/>
    <property type="molecule type" value="Genomic_DNA"/>
</dbReference>
<evidence type="ECO:0000313" key="2">
    <source>
        <dbReference type="Proteomes" id="UP000691718"/>
    </source>
</evidence>
<name>A0A8S3W1K6_PARAO</name>
<protein>
    <submittedName>
        <fullName evidence="1">(apollo) hypothetical protein</fullName>
    </submittedName>
</protein>
<proteinExistence type="predicted"/>
<accession>A0A8S3W1K6</accession>
<dbReference type="AlphaFoldDB" id="A0A8S3W1K6"/>
<dbReference type="Proteomes" id="UP000691718">
    <property type="component" value="Unassembled WGS sequence"/>
</dbReference>
<evidence type="ECO:0000313" key="1">
    <source>
        <dbReference type="EMBL" id="CAG4935287.1"/>
    </source>
</evidence>
<gene>
    <name evidence="1" type="ORF">PAPOLLO_LOCUS954</name>
</gene>
<dbReference type="OrthoDB" id="410104at2759"/>